<proteinExistence type="predicted"/>
<dbReference type="InterPro" id="IPR001242">
    <property type="entry name" value="Condensation_dom"/>
</dbReference>
<dbReference type="PATRIC" id="fig|1393735.3.peg.457"/>
<dbReference type="InterPro" id="IPR020845">
    <property type="entry name" value="AMP-binding_CS"/>
</dbReference>
<dbReference type="GO" id="GO:0031177">
    <property type="term" value="F:phosphopantetheine binding"/>
    <property type="evidence" value="ECO:0007669"/>
    <property type="project" value="TreeGrafter"/>
</dbReference>
<dbReference type="InterPro" id="IPR000873">
    <property type="entry name" value="AMP-dep_synth/lig_dom"/>
</dbReference>
<evidence type="ECO:0000313" key="5">
    <source>
        <dbReference type="EMBL" id="KER05065.1"/>
    </source>
</evidence>
<evidence type="ECO:0000256" key="1">
    <source>
        <dbReference type="ARBA" id="ARBA00022598"/>
    </source>
</evidence>
<dbReference type="PANTHER" id="PTHR45527">
    <property type="entry name" value="NONRIBOSOMAL PEPTIDE SYNTHETASE"/>
    <property type="match status" value="1"/>
</dbReference>
<dbReference type="InterPro" id="IPR045851">
    <property type="entry name" value="AMP-bd_C_sf"/>
</dbReference>
<dbReference type="NCBIfam" id="TIGR01733">
    <property type="entry name" value="AA-adenyl-dom"/>
    <property type="match status" value="1"/>
</dbReference>
<dbReference type="SUPFAM" id="SSF56801">
    <property type="entry name" value="Acetyl-CoA synthetase-like"/>
    <property type="match status" value="1"/>
</dbReference>
<dbReference type="EMBL" id="JGVH01000003">
    <property type="protein sequence ID" value="KER05065.1"/>
    <property type="molecule type" value="Genomic_DNA"/>
</dbReference>
<dbReference type="PROSITE" id="PS00455">
    <property type="entry name" value="AMP_BINDING"/>
    <property type="match status" value="1"/>
</dbReference>
<keyword evidence="1" id="KW-0436">Ligase</keyword>
<dbReference type="GO" id="GO:0044550">
    <property type="term" value="P:secondary metabolite biosynthetic process"/>
    <property type="evidence" value="ECO:0007669"/>
    <property type="project" value="TreeGrafter"/>
</dbReference>
<dbReference type="InterPro" id="IPR023213">
    <property type="entry name" value="CAT-like_dom_sf"/>
</dbReference>
<dbReference type="AlphaFoldDB" id="A0A081S2B2"/>
<dbReference type="GO" id="GO:0043041">
    <property type="term" value="P:amino acid activation for nonribosomal peptide biosynthetic process"/>
    <property type="evidence" value="ECO:0007669"/>
    <property type="project" value="TreeGrafter"/>
</dbReference>
<feature type="region of interest" description="Disordered" evidence="2">
    <location>
        <begin position="165"/>
        <end position="186"/>
    </location>
</feature>
<dbReference type="GO" id="GO:0003824">
    <property type="term" value="F:catalytic activity"/>
    <property type="evidence" value="ECO:0007669"/>
    <property type="project" value="InterPro"/>
</dbReference>
<evidence type="ECO:0000256" key="2">
    <source>
        <dbReference type="SAM" id="MobiDB-lite"/>
    </source>
</evidence>
<dbReference type="Gene3D" id="3.30.559.30">
    <property type="entry name" value="Nonribosomal peptide synthetase, condensation domain"/>
    <property type="match status" value="1"/>
</dbReference>
<evidence type="ECO:0000313" key="6">
    <source>
        <dbReference type="Proteomes" id="UP000028002"/>
    </source>
</evidence>
<sequence length="1043" mass="116813">MDTALTPLQRAYLLGRSELLPLGGVAMHDFREFRGHIEFSVIKARLTRLVQQYDALRTHIDESSLVQHVSDAIILNLDEIDFTGIPRSEAYQKIDEMRQAYSHKIHDLSRSPWHIWVIKLAEPEDKDNDLVTTVVFVSFDALILDGSAISLILFKLFEEGENEQKRSRPTGNIAHLLQPPSVSKKQSDTEYWSEKLKEYPGPPALPWKKPPESIKSSRYRREKVTIPSVTLNHLSKIASSYGLFQNTILSTIILEIMSFWTQDSRLCIGVPVAIPTQKTQFSNESSFVAVCFKRDQAPFLERTTAFQNDIFASLEHLDFSGVDINRLIFNQYQTGLALPVVLTNGLSWKTLPASGDVSFYDGLTQTPQVAMDIRLSLDQDKNLVLSIDYAEKALEQNIVQDILQTITQAIALICRQEKLAVDFSEVIDYHHYKDNGNDSDFICSNFLARIADNLLTGKLKKSAIICGEQQITYSELGECVQKIVNNLNRCGMRKGSVVAICLPRSPEHVMVTIACALLGIIWVPIDVNSPPERLDYLLTNCHSDLIVNTGQFNRDKTITLETLLTSVSENVLLPLETLSSLSHCIEPAYYLYTSGTTGKPKCVVLNNKATSNVIGQTLNKWEVKQDDVFISVTPLHHDMSVFDLFASLTVGATLVIPEPHAEKDAIHWNRLISKHKVSIWCSVPAILEMLIACQKGGSLSSLRLIAQGGDYIKPALIKEIRATYPDTRLFSLGGPTETTIWSIWHEITSADVSLIPYGKPLPATQYFICNDINEHCPAFVTGRIYTTGVNLALGYLEDGLVVQKDFVTITSPEGEQLRAFRTGDQGYYRKDGTIIFASRVNGYIKIRGIRVSLPDIESELCKHPQINNIIVVDYPNEQNGDATLGAMYTTLNGQEIPVSELRDYSHRLLPVSHIPTRFAHIQAFPLSANGKTDRHQIRAFFTQPKPDNLADKQSVISESQRVNNSAEDECYQSILSIYLHTIGAQPLTGLNEDSEFLALGLRPSHLKEIARCLTEKFDVILTPQLLVKCRNARQVSSLLSQSI</sequence>
<feature type="domain" description="Condensation" evidence="4">
    <location>
        <begin position="31"/>
        <end position="273"/>
    </location>
</feature>
<dbReference type="PANTHER" id="PTHR45527:SF10">
    <property type="entry name" value="PYOCHELIN SYNTHASE PCHF"/>
    <property type="match status" value="1"/>
</dbReference>
<dbReference type="SUPFAM" id="SSF52777">
    <property type="entry name" value="CoA-dependent acyltransferases"/>
    <property type="match status" value="2"/>
</dbReference>
<accession>A0A081S2B2</accession>
<dbReference type="Proteomes" id="UP000028002">
    <property type="component" value="Unassembled WGS sequence"/>
</dbReference>
<dbReference type="GO" id="GO:0005737">
    <property type="term" value="C:cytoplasm"/>
    <property type="evidence" value="ECO:0007669"/>
    <property type="project" value="TreeGrafter"/>
</dbReference>
<dbReference type="Pfam" id="PF00668">
    <property type="entry name" value="Condensation"/>
    <property type="match status" value="1"/>
</dbReference>
<dbReference type="Pfam" id="PF00501">
    <property type="entry name" value="AMP-binding"/>
    <property type="match status" value="1"/>
</dbReference>
<gene>
    <name evidence="5" type="ORF">MEG1DRAFT_00456</name>
</gene>
<organism evidence="5 6">
    <name type="scientific">Photorhabdus temperata subsp. temperata Meg1</name>
    <dbReference type="NCBI Taxonomy" id="1393735"/>
    <lineage>
        <taxon>Bacteria</taxon>
        <taxon>Pseudomonadati</taxon>
        <taxon>Pseudomonadota</taxon>
        <taxon>Gammaproteobacteria</taxon>
        <taxon>Enterobacterales</taxon>
        <taxon>Morganellaceae</taxon>
        <taxon>Photorhabdus</taxon>
    </lineage>
</organism>
<feature type="domain" description="AMP-dependent synthetase/ligase" evidence="3">
    <location>
        <begin position="460"/>
        <end position="796"/>
    </location>
</feature>
<reference evidence="5 6" key="1">
    <citation type="submission" date="2014-03" db="EMBL/GenBank/DDBJ databases">
        <title>Draft Genome of Photorhabdus temperata Meg1.</title>
        <authorList>
            <person name="Hurst S.G.IV."/>
            <person name="Morris K."/>
            <person name="Thomas K."/>
            <person name="Tisa L.S."/>
        </authorList>
    </citation>
    <scope>NUCLEOTIDE SEQUENCE [LARGE SCALE GENOMIC DNA]</scope>
    <source>
        <strain evidence="5 6">Meg1</strain>
    </source>
</reference>
<dbReference type="RefSeq" id="WP_036837008.1">
    <property type="nucleotide sequence ID" value="NZ_CAWLUD010000003.1"/>
</dbReference>
<dbReference type="InterPro" id="IPR010071">
    <property type="entry name" value="AA_adenyl_dom"/>
</dbReference>
<name>A0A081S2B2_PHOTE</name>
<protein>
    <submittedName>
        <fullName evidence="5">Amino acid adenylation enzyme/thioester reductase family protein</fullName>
    </submittedName>
</protein>
<evidence type="ECO:0000259" key="4">
    <source>
        <dbReference type="Pfam" id="PF00668"/>
    </source>
</evidence>
<dbReference type="Gene3D" id="3.30.300.30">
    <property type="match status" value="1"/>
</dbReference>
<evidence type="ECO:0000259" key="3">
    <source>
        <dbReference type="Pfam" id="PF00501"/>
    </source>
</evidence>
<dbReference type="Gene3D" id="3.40.50.12780">
    <property type="entry name" value="N-terminal domain of ligase-like"/>
    <property type="match status" value="1"/>
</dbReference>
<dbReference type="InterPro" id="IPR042099">
    <property type="entry name" value="ANL_N_sf"/>
</dbReference>
<comment type="caution">
    <text evidence="5">The sequence shown here is derived from an EMBL/GenBank/DDBJ whole genome shotgun (WGS) entry which is preliminary data.</text>
</comment>
<dbReference type="Gene3D" id="3.30.559.10">
    <property type="entry name" value="Chloramphenicol acetyltransferase-like domain"/>
    <property type="match status" value="1"/>
</dbReference>